<keyword evidence="4" id="KW-1185">Reference proteome</keyword>
<name>A0A8X8CHQ1_POPTO</name>
<organism evidence="3 4">
    <name type="scientific">Populus tomentosa</name>
    <name type="common">Chinese white poplar</name>
    <dbReference type="NCBI Taxonomy" id="118781"/>
    <lineage>
        <taxon>Eukaryota</taxon>
        <taxon>Viridiplantae</taxon>
        <taxon>Streptophyta</taxon>
        <taxon>Embryophyta</taxon>
        <taxon>Tracheophyta</taxon>
        <taxon>Spermatophyta</taxon>
        <taxon>Magnoliopsida</taxon>
        <taxon>eudicotyledons</taxon>
        <taxon>Gunneridae</taxon>
        <taxon>Pentapetalae</taxon>
        <taxon>rosids</taxon>
        <taxon>fabids</taxon>
        <taxon>Malpighiales</taxon>
        <taxon>Salicaceae</taxon>
        <taxon>Saliceae</taxon>
        <taxon>Populus</taxon>
    </lineage>
</organism>
<gene>
    <name evidence="3" type="ORF">POTOM_040827</name>
</gene>
<reference evidence="3" key="1">
    <citation type="journal article" date="2020" name="bioRxiv">
        <title>Hybrid origin of Populus tomentosa Carr. identified through genome sequencing and phylogenomic analysis.</title>
        <authorList>
            <person name="An X."/>
            <person name="Gao K."/>
            <person name="Chen Z."/>
            <person name="Li J."/>
            <person name="Yang X."/>
            <person name="Yang X."/>
            <person name="Zhou J."/>
            <person name="Guo T."/>
            <person name="Zhao T."/>
            <person name="Huang S."/>
            <person name="Miao D."/>
            <person name="Khan W.U."/>
            <person name="Rao P."/>
            <person name="Ye M."/>
            <person name="Lei B."/>
            <person name="Liao W."/>
            <person name="Wang J."/>
            <person name="Ji L."/>
            <person name="Li Y."/>
            <person name="Guo B."/>
            <person name="Mustafa N.S."/>
            <person name="Li S."/>
            <person name="Yun Q."/>
            <person name="Keller S.R."/>
            <person name="Mao J."/>
            <person name="Zhang R."/>
            <person name="Strauss S.H."/>
        </authorList>
    </citation>
    <scope>NUCLEOTIDE SEQUENCE</scope>
    <source>
        <strain evidence="3">GM15</strain>
        <tissue evidence="3">Leaf</tissue>
    </source>
</reference>
<dbReference type="Proteomes" id="UP000886885">
    <property type="component" value="Chromosome 11D"/>
</dbReference>
<dbReference type="OrthoDB" id="4062651at2759"/>
<keyword evidence="2" id="KW-0812">Transmembrane</keyword>
<evidence type="ECO:0000256" key="2">
    <source>
        <dbReference type="SAM" id="Phobius"/>
    </source>
</evidence>
<protein>
    <submittedName>
        <fullName evidence="3">Uncharacterized protein</fullName>
    </submittedName>
</protein>
<sequence length="234" mass="26702">MEEKNPVRLTLGKHSSLAPEREPEEFDVDVEGIEPGLRLMLYSSCFRTKAGQIDLNIAGAALVTMSCVLMMLYILQNHDVIKLLENRGAGAKPLVYVFYALEVLEYEINPDELDFTNSVELTKMTPLSSSHSGGSTSSVFWKSWCILEKKRSIRMNSSWFIRSIEECWHENKAKRPTRLDTVHNSMAHKRAERFLLSEYVLEWVRPLTCFQNLEAMLKKDRSLSSCSSRSTSSA</sequence>
<feature type="transmembrane region" description="Helical" evidence="2">
    <location>
        <begin position="55"/>
        <end position="75"/>
    </location>
</feature>
<evidence type="ECO:0000313" key="4">
    <source>
        <dbReference type="Proteomes" id="UP000886885"/>
    </source>
</evidence>
<proteinExistence type="predicted"/>
<keyword evidence="2" id="KW-0472">Membrane</keyword>
<dbReference type="AlphaFoldDB" id="A0A8X8CHQ1"/>
<dbReference type="EMBL" id="JAAWWB010000022">
    <property type="protein sequence ID" value="KAG6755014.1"/>
    <property type="molecule type" value="Genomic_DNA"/>
</dbReference>
<accession>A0A8X8CHQ1</accession>
<evidence type="ECO:0000256" key="1">
    <source>
        <dbReference type="SAM" id="MobiDB-lite"/>
    </source>
</evidence>
<evidence type="ECO:0000313" key="3">
    <source>
        <dbReference type="EMBL" id="KAG6755014.1"/>
    </source>
</evidence>
<feature type="region of interest" description="Disordered" evidence="1">
    <location>
        <begin position="1"/>
        <end position="21"/>
    </location>
</feature>
<comment type="caution">
    <text evidence="3">The sequence shown here is derived from an EMBL/GenBank/DDBJ whole genome shotgun (WGS) entry which is preliminary data.</text>
</comment>
<keyword evidence="2" id="KW-1133">Transmembrane helix</keyword>